<evidence type="ECO:0000256" key="15">
    <source>
        <dbReference type="PROSITE-ProRule" id="PRU00169"/>
    </source>
</evidence>
<feature type="domain" description="HPt" evidence="21">
    <location>
        <begin position="1457"/>
        <end position="1549"/>
    </location>
</feature>
<dbReference type="GO" id="GO:0005524">
    <property type="term" value="F:ATP binding"/>
    <property type="evidence" value="ECO:0007669"/>
    <property type="project" value="UniProtKB-KW"/>
</dbReference>
<dbReference type="SUPFAM" id="SSF52172">
    <property type="entry name" value="CheY-like"/>
    <property type="match status" value="2"/>
</dbReference>
<dbReference type="NCBIfam" id="TIGR00229">
    <property type="entry name" value="sensory_box"/>
    <property type="match status" value="1"/>
</dbReference>
<dbReference type="InterPro" id="IPR035965">
    <property type="entry name" value="PAS-like_dom_sf"/>
</dbReference>
<evidence type="ECO:0000256" key="7">
    <source>
        <dbReference type="ARBA" id="ARBA00022692"/>
    </source>
</evidence>
<proteinExistence type="predicted"/>
<dbReference type="Gene3D" id="3.30.565.10">
    <property type="entry name" value="Histidine kinase-like ATPase, C-terminal domain"/>
    <property type="match status" value="1"/>
</dbReference>
<dbReference type="InterPro" id="IPR036890">
    <property type="entry name" value="HATPase_C_sf"/>
</dbReference>
<evidence type="ECO:0000256" key="2">
    <source>
        <dbReference type="ARBA" id="ARBA00004651"/>
    </source>
</evidence>
<dbReference type="FunFam" id="3.30.565.10:FF:000078">
    <property type="entry name" value="Two-component sensor histidine kinase"/>
    <property type="match status" value="1"/>
</dbReference>
<feature type="modified residue" description="4-aspartylphosphate" evidence="15">
    <location>
        <position position="1187"/>
    </location>
</feature>
<feature type="modified residue" description="4-aspartylphosphate" evidence="15">
    <location>
        <position position="1324"/>
    </location>
</feature>
<keyword evidence="11 16" id="KW-1133">Transmembrane helix</keyword>
<evidence type="ECO:0000259" key="19">
    <source>
        <dbReference type="PROSITE" id="PS50112"/>
    </source>
</evidence>
<evidence type="ECO:0000256" key="8">
    <source>
        <dbReference type="ARBA" id="ARBA00022741"/>
    </source>
</evidence>
<evidence type="ECO:0000256" key="3">
    <source>
        <dbReference type="ARBA" id="ARBA00012438"/>
    </source>
</evidence>
<evidence type="ECO:0000259" key="21">
    <source>
        <dbReference type="PROSITE" id="PS50894"/>
    </source>
</evidence>
<evidence type="ECO:0000259" key="17">
    <source>
        <dbReference type="PROSITE" id="PS50109"/>
    </source>
</evidence>
<dbReference type="Pfam" id="PF21623">
    <property type="entry name" value="HK_sensor_dom_bact"/>
    <property type="match status" value="1"/>
</dbReference>
<dbReference type="InterPro" id="IPR011006">
    <property type="entry name" value="CheY-like_superfamily"/>
</dbReference>
<dbReference type="Gene3D" id="3.30.450.20">
    <property type="entry name" value="PAS domain"/>
    <property type="match status" value="2"/>
</dbReference>
<dbReference type="EC" id="2.7.13.3" evidence="3"/>
<evidence type="ECO:0000256" key="11">
    <source>
        <dbReference type="ARBA" id="ARBA00022989"/>
    </source>
</evidence>
<dbReference type="PROSITE" id="PS50110">
    <property type="entry name" value="RESPONSE_REGULATORY"/>
    <property type="match status" value="2"/>
</dbReference>
<dbReference type="InterPro" id="IPR003594">
    <property type="entry name" value="HATPase_dom"/>
</dbReference>
<dbReference type="Pfam" id="PF00512">
    <property type="entry name" value="HisKA"/>
    <property type="match status" value="1"/>
</dbReference>
<evidence type="ECO:0000256" key="12">
    <source>
        <dbReference type="ARBA" id="ARBA00023012"/>
    </source>
</evidence>
<keyword evidence="8" id="KW-0547">Nucleotide-binding</keyword>
<feature type="domain" description="PAS" evidence="19">
    <location>
        <begin position="729"/>
        <end position="788"/>
    </location>
</feature>
<keyword evidence="10" id="KW-0067">ATP-binding</keyword>
<dbReference type="CDD" id="cd00130">
    <property type="entry name" value="PAS"/>
    <property type="match status" value="1"/>
</dbReference>
<keyword evidence="4" id="KW-1003">Cell membrane</keyword>
<evidence type="ECO:0000256" key="9">
    <source>
        <dbReference type="ARBA" id="ARBA00022777"/>
    </source>
</evidence>
<feature type="domain" description="Histidine kinase" evidence="17">
    <location>
        <begin position="888"/>
        <end position="1113"/>
    </location>
</feature>
<feature type="transmembrane region" description="Helical" evidence="16">
    <location>
        <begin position="380"/>
        <end position="401"/>
    </location>
</feature>
<dbReference type="CDD" id="cd17546">
    <property type="entry name" value="REC_hyHK_CKI1_RcsC-like"/>
    <property type="match status" value="2"/>
</dbReference>
<evidence type="ECO:0000256" key="13">
    <source>
        <dbReference type="ARBA" id="ARBA00023136"/>
    </source>
</evidence>
<dbReference type="Gene3D" id="1.10.287.130">
    <property type="match status" value="1"/>
</dbReference>
<dbReference type="FunFam" id="1.10.287.130:FF:000002">
    <property type="entry name" value="Two-component osmosensing histidine kinase"/>
    <property type="match status" value="1"/>
</dbReference>
<organism evidence="22 23">
    <name type="scientific">Oceanospirillum sediminis</name>
    <dbReference type="NCBI Taxonomy" id="2760088"/>
    <lineage>
        <taxon>Bacteria</taxon>
        <taxon>Pseudomonadati</taxon>
        <taxon>Pseudomonadota</taxon>
        <taxon>Gammaproteobacteria</taxon>
        <taxon>Oceanospirillales</taxon>
        <taxon>Oceanospirillaceae</taxon>
        <taxon>Oceanospirillum</taxon>
    </lineage>
</organism>
<keyword evidence="13 16" id="KW-0472">Membrane</keyword>
<evidence type="ECO:0000256" key="10">
    <source>
        <dbReference type="ARBA" id="ARBA00022840"/>
    </source>
</evidence>
<dbReference type="SUPFAM" id="SSF103190">
    <property type="entry name" value="Sensory domain-like"/>
    <property type="match status" value="1"/>
</dbReference>
<dbReference type="InterPro" id="IPR000014">
    <property type="entry name" value="PAS"/>
</dbReference>
<dbReference type="PRINTS" id="PR00344">
    <property type="entry name" value="BCTRLSENSOR"/>
</dbReference>
<feature type="domain" description="Response regulatory" evidence="18">
    <location>
        <begin position="1273"/>
        <end position="1395"/>
    </location>
</feature>
<dbReference type="GO" id="GO:0000155">
    <property type="term" value="F:phosphorelay sensor kinase activity"/>
    <property type="evidence" value="ECO:0007669"/>
    <property type="project" value="InterPro"/>
</dbReference>
<comment type="subcellular location">
    <subcellularLocation>
        <location evidence="2">Cell membrane</location>
        <topology evidence="2">Multi-pass membrane protein</topology>
    </subcellularLocation>
</comment>
<evidence type="ECO:0000256" key="5">
    <source>
        <dbReference type="ARBA" id="ARBA00022553"/>
    </source>
</evidence>
<dbReference type="PANTHER" id="PTHR45339:SF1">
    <property type="entry name" value="HYBRID SIGNAL TRANSDUCTION HISTIDINE KINASE J"/>
    <property type="match status" value="1"/>
</dbReference>
<evidence type="ECO:0000259" key="20">
    <source>
        <dbReference type="PROSITE" id="PS50885"/>
    </source>
</evidence>
<keyword evidence="7 16" id="KW-0812">Transmembrane</keyword>
<dbReference type="PANTHER" id="PTHR45339">
    <property type="entry name" value="HYBRID SIGNAL TRANSDUCTION HISTIDINE KINASE J"/>
    <property type="match status" value="1"/>
</dbReference>
<keyword evidence="9" id="KW-0418">Kinase</keyword>
<dbReference type="InterPro" id="IPR008207">
    <property type="entry name" value="Sig_transdc_His_kin_Hpt_dom"/>
</dbReference>
<name>A0A839IVJ6_9GAMM</name>
<reference evidence="22 23" key="1">
    <citation type="submission" date="2020-08" db="EMBL/GenBank/DDBJ databases">
        <title>Oceanospirillum sp. nov. isolated from marine sediment.</title>
        <authorList>
            <person name="Ji X."/>
        </authorList>
    </citation>
    <scope>NUCLEOTIDE SEQUENCE [LARGE SCALE GENOMIC DNA]</scope>
    <source>
        <strain evidence="22 23">D5</strain>
    </source>
</reference>
<evidence type="ECO:0000256" key="6">
    <source>
        <dbReference type="ARBA" id="ARBA00022679"/>
    </source>
</evidence>
<dbReference type="SMART" id="SM00388">
    <property type="entry name" value="HisKA"/>
    <property type="match status" value="1"/>
</dbReference>
<dbReference type="CDD" id="cd00082">
    <property type="entry name" value="HisKA"/>
    <property type="match status" value="1"/>
</dbReference>
<dbReference type="InterPro" id="IPR001789">
    <property type="entry name" value="Sig_transdc_resp-reg_receiver"/>
</dbReference>
<feature type="transmembrane region" description="Helical" evidence="16">
    <location>
        <begin position="665"/>
        <end position="683"/>
    </location>
</feature>
<dbReference type="SMART" id="SM00448">
    <property type="entry name" value="REC"/>
    <property type="match status" value="2"/>
</dbReference>
<keyword evidence="6" id="KW-0808">Transferase</keyword>
<dbReference type="SUPFAM" id="SSF55785">
    <property type="entry name" value="PYP-like sensor domain (PAS domain)"/>
    <property type="match status" value="1"/>
</dbReference>
<feature type="domain" description="HAMP" evidence="20">
    <location>
        <begin position="685"/>
        <end position="738"/>
    </location>
</feature>
<dbReference type="SUPFAM" id="SSF55874">
    <property type="entry name" value="ATPase domain of HSP90 chaperone/DNA topoisomerase II/histidine kinase"/>
    <property type="match status" value="1"/>
</dbReference>
<dbReference type="InterPro" id="IPR029151">
    <property type="entry name" value="Sensor-like_sf"/>
</dbReference>
<dbReference type="InterPro" id="IPR003661">
    <property type="entry name" value="HisK_dim/P_dom"/>
</dbReference>
<feature type="domain" description="Response regulatory" evidence="18">
    <location>
        <begin position="1133"/>
        <end position="1254"/>
    </location>
</feature>
<dbReference type="InterPro" id="IPR003660">
    <property type="entry name" value="HAMP_dom"/>
</dbReference>
<dbReference type="InterPro" id="IPR004358">
    <property type="entry name" value="Sig_transdc_His_kin-like_C"/>
</dbReference>
<accession>A0A839IVJ6</accession>
<dbReference type="Gene3D" id="1.20.120.160">
    <property type="entry name" value="HPT domain"/>
    <property type="match status" value="1"/>
</dbReference>
<dbReference type="PROSITE" id="PS50894">
    <property type="entry name" value="HPT"/>
    <property type="match status" value="1"/>
</dbReference>
<dbReference type="SMART" id="SM00387">
    <property type="entry name" value="HATPase_c"/>
    <property type="match status" value="1"/>
</dbReference>
<dbReference type="InterPro" id="IPR048760">
    <property type="entry name" value="VP0354-like_sensor_dom"/>
</dbReference>
<dbReference type="SUPFAM" id="SSF47384">
    <property type="entry name" value="Homodimeric domain of signal transducing histidine kinase"/>
    <property type="match status" value="1"/>
</dbReference>
<evidence type="ECO:0000256" key="4">
    <source>
        <dbReference type="ARBA" id="ARBA00022475"/>
    </source>
</evidence>
<dbReference type="Gene3D" id="3.40.50.2300">
    <property type="match status" value="2"/>
</dbReference>
<dbReference type="EMBL" id="JACJFM010000055">
    <property type="protein sequence ID" value="MBB1489463.1"/>
    <property type="molecule type" value="Genomic_DNA"/>
</dbReference>
<dbReference type="CDD" id="cd16922">
    <property type="entry name" value="HATPase_EvgS-ArcB-TorS-like"/>
    <property type="match status" value="1"/>
</dbReference>
<dbReference type="Gene3D" id="6.10.340.10">
    <property type="match status" value="1"/>
</dbReference>
<dbReference type="RefSeq" id="WP_182811769.1">
    <property type="nucleotide sequence ID" value="NZ_JACJFM010000055.1"/>
</dbReference>
<dbReference type="InterPro" id="IPR036641">
    <property type="entry name" value="HPT_dom_sf"/>
</dbReference>
<dbReference type="InterPro" id="IPR005467">
    <property type="entry name" value="His_kinase_dom"/>
</dbReference>
<comment type="caution">
    <text evidence="22">The sequence shown here is derived from an EMBL/GenBank/DDBJ whole genome shotgun (WGS) entry which is preliminary data.</text>
</comment>
<comment type="catalytic activity">
    <reaction evidence="1">
        <text>ATP + protein L-histidine = ADP + protein N-phospho-L-histidine.</text>
        <dbReference type="EC" id="2.7.13.3"/>
    </reaction>
</comment>
<evidence type="ECO:0000256" key="14">
    <source>
        <dbReference type="PROSITE-ProRule" id="PRU00110"/>
    </source>
</evidence>
<feature type="modified residue" description="Phosphohistidine" evidence="14">
    <location>
        <position position="1496"/>
    </location>
</feature>
<dbReference type="SMART" id="SM00091">
    <property type="entry name" value="PAS"/>
    <property type="match status" value="1"/>
</dbReference>
<dbReference type="Proteomes" id="UP000565262">
    <property type="component" value="Unassembled WGS sequence"/>
</dbReference>
<dbReference type="GO" id="GO:0005886">
    <property type="term" value="C:plasma membrane"/>
    <property type="evidence" value="ECO:0007669"/>
    <property type="project" value="UniProtKB-SubCell"/>
</dbReference>
<dbReference type="Pfam" id="PF00072">
    <property type="entry name" value="Response_reg"/>
    <property type="match status" value="2"/>
</dbReference>
<keyword evidence="5 15" id="KW-0597">Phosphoprotein</keyword>
<dbReference type="InterPro" id="IPR036097">
    <property type="entry name" value="HisK_dim/P_sf"/>
</dbReference>
<gene>
    <name evidence="22" type="ORF">H4O21_22905</name>
</gene>
<sequence>MTRISLPKLMAVLSLVMLLIYLQNMNQQTSELKQYSLDAGTSITTLKQRFKQQIQMLEQDIQQLSQSNAAVALSEGMAQRDFLSHPLTADELTTELRPLTNAFIQLASQRDEYRQIRLIALNQQGSELIRVENKQGTITVATSDHLQDKANRDYFRAASNLSDHSVYLSEINLNREHGLVEYPFQPTLRAIKPLFQSNGISFAFLIINLEIKPLLKQIQNDTRELIRPYQSHFFLANERGDWLIHPDENKTFGSDRGTPYSLSQEFSNIATLSRPDPDRSPATDLQFDEKTGLYRIVQSIPFIRSSPDRHLTLIHTLSREQLAQNTRQIIPAQTSLQACIGLAILAGLMGLHRLYHSQNRQSGQTAHSIPTITIRQKISLALFFIGIVASASIGMMALRAFKNNIQQETASHLQSVANFQHKRIKEYILYNKAGLQLVASRTRLKSATKAYLQAPSPELKQTIQKILTDALQSVSLFSSLTITTPEGRPLASTSPIEASPQDVSDLTQSEEHLSPQFQIRFSPDKQQQTLYMTMPMLLNNVFIGTVTALMPIDGLMRITQDYAGLGSTGETLLAEKQENGDAHFLTLLRFEDQLNSSRTIPADSNNIPIIRALRGESAFHDDVIDYRGQPVFAVTTYLNEVNWGVLTKVDQSEAYQNYEQLKHDLIIIFLLVLLGIGVIALFLSRSISTPIEQLTHIATRIKQGHRDTLPPPAFYDKETATLTTAFSDVTQELVRLFDSVPSGIVLVNRWGQIIRCNHRFARDMGYTIDTLQGQNIDTLISDNIQLDDLPEPDTFTDQLTTDSRKLTACHKDGSHFPIEVGLSRIDVSSEAMILATVVDISERQLLEQQISEYQTNLEKTVIERTHELMAAKETAEIATQAKSEFLARMSHEIRTPMNAIVGFTYLLQEAPNLSPEQQRQISRIDSSAQSLLGIINDILDYSKIEAGKMSIDPIPFNLDAVLESIASMTSAISRDKDIEVLIDCDQKLPKNLIGDSVRLGQILLNLMSNAIKFTHKGTVTLRIQADREARPEANHYYIRFIVQDTGIGMDEETLDRAFTPFEQADSSITRQFGGTGLGLAIVYQLVKLMGGHIQVNSEPGKGTFFNIQLPFRLNPDATSTYSTYDLNTISQLNVLIVDDNSDARETLCHIIDSFGCQFTATDSAESALEIFQHSIQQEQYYSLVLIDWRLPDMDGLTAASKMKALSPSDKMPTIIMETAYGRELLEQQHKQSIDNLMVKPITASNLFESIIHLFRTENNITTRSSSYRLQGMRILLAEDHQINQEVAKAMLEGEGAQVMIAEDGKEAIRTIEQQQGQFHAILMDIQMPVMDGLEATRIIRSDPEWQALPVIAMTANASEADRQDSLNAGVDAGVDAYLTKPVDAELLFSTLQRWHPLKRLSDTEITPKRSELSYKERPMTMPERMPASFVFNNKTLPAYDNITVIDPETALKRLNNNQSLFIHLIEQLLIQADDFLIMLNNRFNSTENSELLKKLHSIKGTSGNLTANELYNSTRQLYDALSSEDGIDEKAIQDFIQAVNDLKQSYIILKHQSLNQTLPTVIELMEGVTLSAEIARLQQALSDHEMITDKELEILSTIITQSDNQDEELQLKLNNFINSVHQFDYEQALQHLHDLSSLCQVSS</sequence>
<feature type="transmembrane region" description="Helical" evidence="16">
    <location>
        <begin position="530"/>
        <end position="550"/>
    </location>
</feature>
<evidence type="ECO:0000256" key="1">
    <source>
        <dbReference type="ARBA" id="ARBA00000085"/>
    </source>
</evidence>
<protein>
    <recommendedName>
        <fullName evidence="3">histidine kinase</fullName>
        <ecNumber evidence="3">2.7.13.3</ecNumber>
    </recommendedName>
</protein>
<dbReference type="PROSITE" id="PS50109">
    <property type="entry name" value="HIS_KIN"/>
    <property type="match status" value="1"/>
</dbReference>
<feature type="transmembrane region" description="Helical" evidence="16">
    <location>
        <begin position="335"/>
        <end position="355"/>
    </location>
</feature>
<dbReference type="SUPFAM" id="SSF47226">
    <property type="entry name" value="Histidine-containing phosphotransfer domain, HPT domain"/>
    <property type="match status" value="1"/>
</dbReference>
<evidence type="ECO:0000313" key="23">
    <source>
        <dbReference type="Proteomes" id="UP000565262"/>
    </source>
</evidence>
<keyword evidence="23" id="KW-1185">Reference proteome</keyword>
<evidence type="ECO:0000259" key="18">
    <source>
        <dbReference type="PROSITE" id="PS50110"/>
    </source>
</evidence>
<dbReference type="Pfam" id="PF02518">
    <property type="entry name" value="HATPase_c"/>
    <property type="match status" value="1"/>
</dbReference>
<evidence type="ECO:0000256" key="16">
    <source>
        <dbReference type="SAM" id="Phobius"/>
    </source>
</evidence>
<dbReference type="PROSITE" id="PS50885">
    <property type="entry name" value="HAMP"/>
    <property type="match status" value="1"/>
</dbReference>
<keyword evidence="12" id="KW-0902">Two-component regulatory system</keyword>
<dbReference type="PROSITE" id="PS50112">
    <property type="entry name" value="PAS"/>
    <property type="match status" value="1"/>
</dbReference>
<dbReference type="Pfam" id="PF13426">
    <property type="entry name" value="PAS_9"/>
    <property type="match status" value="1"/>
</dbReference>
<evidence type="ECO:0000313" key="22">
    <source>
        <dbReference type="EMBL" id="MBB1489463.1"/>
    </source>
</evidence>